<accession>A0ABU9YCC6</accession>
<proteinExistence type="predicted"/>
<evidence type="ECO:0000313" key="2">
    <source>
        <dbReference type="Proteomes" id="UP001419910"/>
    </source>
</evidence>
<reference evidence="1 2" key="1">
    <citation type="submission" date="2024-05" db="EMBL/GenBank/DDBJ databases">
        <authorList>
            <person name="Liu Q."/>
            <person name="Xin Y.-H."/>
        </authorList>
    </citation>
    <scope>NUCLEOTIDE SEQUENCE [LARGE SCALE GENOMIC DNA]</scope>
    <source>
        <strain evidence="1 2">CGMCC 1.10181</strain>
    </source>
</reference>
<keyword evidence="2" id="KW-1185">Reference proteome</keyword>
<dbReference type="EMBL" id="JBDIME010000048">
    <property type="protein sequence ID" value="MEN2793451.1"/>
    <property type="molecule type" value="Genomic_DNA"/>
</dbReference>
<dbReference type="Proteomes" id="UP001419910">
    <property type="component" value="Unassembled WGS sequence"/>
</dbReference>
<name>A0ABU9YCC6_9SPHN</name>
<sequence>MAYIDGKTLIGWGVVRESPWHFVGLFPTQDEAQAKAREMGSGYIVRYGERSDETDSFIFGEPGSRNNVIAGSIFAPRSADDRGDRLAAVAASIDERIDGGGRR</sequence>
<dbReference type="RefSeq" id="WP_343887565.1">
    <property type="nucleotide sequence ID" value="NZ_BAAAEH010000004.1"/>
</dbReference>
<comment type="caution">
    <text evidence="1">The sequence shown here is derived from an EMBL/GenBank/DDBJ whole genome shotgun (WGS) entry which is preliminary data.</text>
</comment>
<gene>
    <name evidence="1" type="ORF">ABC974_27780</name>
</gene>
<organism evidence="1 2">
    <name type="scientific">Sphingomonas oligophenolica</name>
    <dbReference type="NCBI Taxonomy" id="301154"/>
    <lineage>
        <taxon>Bacteria</taxon>
        <taxon>Pseudomonadati</taxon>
        <taxon>Pseudomonadota</taxon>
        <taxon>Alphaproteobacteria</taxon>
        <taxon>Sphingomonadales</taxon>
        <taxon>Sphingomonadaceae</taxon>
        <taxon>Sphingomonas</taxon>
    </lineage>
</organism>
<evidence type="ECO:0000313" key="1">
    <source>
        <dbReference type="EMBL" id="MEN2793451.1"/>
    </source>
</evidence>
<protein>
    <submittedName>
        <fullName evidence="1">Uncharacterized protein</fullName>
    </submittedName>
</protein>